<feature type="compositionally biased region" description="Polar residues" evidence="1">
    <location>
        <begin position="470"/>
        <end position="483"/>
    </location>
</feature>
<feature type="transmembrane region" description="Helical" evidence="2">
    <location>
        <begin position="119"/>
        <end position="140"/>
    </location>
</feature>
<gene>
    <name evidence="3" type="ORF">F4553_004984</name>
</gene>
<evidence type="ECO:0000256" key="1">
    <source>
        <dbReference type="SAM" id="MobiDB-lite"/>
    </source>
</evidence>
<dbReference type="AlphaFoldDB" id="A0A841BV96"/>
<dbReference type="RefSeq" id="WP_184839784.1">
    <property type="nucleotide sequence ID" value="NZ_JACHMN010000002.1"/>
</dbReference>
<evidence type="ECO:0008006" key="5">
    <source>
        <dbReference type="Google" id="ProtNLM"/>
    </source>
</evidence>
<comment type="caution">
    <text evidence="3">The sequence shown here is derived from an EMBL/GenBank/DDBJ whole genome shotgun (WGS) entry which is preliminary data.</text>
</comment>
<feature type="transmembrane region" description="Helical" evidence="2">
    <location>
        <begin position="356"/>
        <end position="377"/>
    </location>
</feature>
<name>A0A841BV96_9ACTN</name>
<dbReference type="PANTHER" id="PTHR37422:SF13">
    <property type="entry name" value="LIPOPOLYSACCHARIDE BIOSYNTHESIS PROTEIN PA4999-RELATED"/>
    <property type="match status" value="1"/>
</dbReference>
<feature type="transmembrane region" description="Helical" evidence="2">
    <location>
        <begin position="266"/>
        <end position="285"/>
    </location>
</feature>
<sequence length="483" mass="51557">MTWPLVALLALYPLWWALGLAVLIFPIMAVPMAYALLRQHRQGIGLRLPPYFVLWLIFLAAVVIGVGALSSDPVGVVDGGAGDRILGVAFRLIEYASLTVLLLYAGNLPATGGMSQRRLVGLLAWLFAVTVAGGLLGTFAGEFGFTSPVELLLPHGVRSKGFVQSLVHPYAAQIMDLVGDPQPRPAAPWGYTNTWGNNFCLLVVWFVVAVWSYPTRRRTKVLAAGTLLAAIVPVVHSLNRGLWIGLGVAVAYVALRQALRGRFAVLIAGAAAVAVLGVAFVASPLGDVVNRRLENGKSNGVRMFLTERAITGMQQSPVIGYGSTRNTVGGRQSITVGESKGCERCGNFTVGGNGQLWQLLFAHGIVGTVSYLGFFGLGLWRFRRDSTPIGIAGSAAIVGTLVAMFWYNALVTPLAFTFLAYALLWRNWLQSPRALRGSGRFAPFTPRASAASPERALRGSGRFAPFTPRASAQPNNNTSGVPG</sequence>
<keyword evidence="2" id="KW-1133">Transmembrane helix</keyword>
<dbReference type="InterPro" id="IPR051533">
    <property type="entry name" value="WaaL-like"/>
</dbReference>
<feature type="transmembrane region" description="Helical" evidence="2">
    <location>
        <begin position="12"/>
        <end position="36"/>
    </location>
</feature>
<evidence type="ECO:0000256" key="2">
    <source>
        <dbReference type="SAM" id="Phobius"/>
    </source>
</evidence>
<proteinExistence type="predicted"/>
<feature type="transmembrane region" description="Helical" evidence="2">
    <location>
        <begin position="413"/>
        <end position="429"/>
    </location>
</feature>
<dbReference type="PANTHER" id="PTHR37422">
    <property type="entry name" value="TEICHURONIC ACID BIOSYNTHESIS PROTEIN TUAE"/>
    <property type="match status" value="1"/>
</dbReference>
<feature type="transmembrane region" description="Helical" evidence="2">
    <location>
        <begin position="195"/>
        <end position="213"/>
    </location>
</feature>
<accession>A0A841BV96</accession>
<dbReference type="EMBL" id="JACHMN010000002">
    <property type="protein sequence ID" value="MBB5871605.1"/>
    <property type="molecule type" value="Genomic_DNA"/>
</dbReference>
<feature type="region of interest" description="Disordered" evidence="1">
    <location>
        <begin position="446"/>
        <end position="483"/>
    </location>
</feature>
<keyword evidence="2" id="KW-0472">Membrane</keyword>
<keyword evidence="2" id="KW-0812">Transmembrane</keyword>
<organism evidence="3 4">
    <name type="scientific">Allocatelliglobosispora scoriae</name>
    <dbReference type="NCBI Taxonomy" id="643052"/>
    <lineage>
        <taxon>Bacteria</taxon>
        <taxon>Bacillati</taxon>
        <taxon>Actinomycetota</taxon>
        <taxon>Actinomycetes</taxon>
        <taxon>Micromonosporales</taxon>
        <taxon>Micromonosporaceae</taxon>
        <taxon>Allocatelliglobosispora</taxon>
    </lineage>
</organism>
<protein>
    <recommendedName>
        <fullName evidence="5">O-antigen ligase domain-containing protein</fullName>
    </recommendedName>
</protein>
<evidence type="ECO:0000313" key="3">
    <source>
        <dbReference type="EMBL" id="MBB5871605.1"/>
    </source>
</evidence>
<keyword evidence="4" id="KW-1185">Reference proteome</keyword>
<evidence type="ECO:0000313" key="4">
    <source>
        <dbReference type="Proteomes" id="UP000587527"/>
    </source>
</evidence>
<feature type="transmembrane region" description="Helical" evidence="2">
    <location>
        <begin position="48"/>
        <end position="68"/>
    </location>
</feature>
<dbReference type="Proteomes" id="UP000587527">
    <property type="component" value="Unassembled WGS sequence"/>
</dbReference>
<feature type="transmembrane region" description="Helical" evidence="2">
    <location>
        <begin position="88"/>
        <end position="107"/>
    </location>
</feature>
<feature type="transmembrane region" description="Helical" evidence="2">
    <location>
        <begin position="220"/>
        <end position="236"/>
    </location>
</feature>
<reference evidence="3 4" key="1">
    <citation type="submission" date="2020-08" db="EMBL/GenBank/DDBJ databases">
        <title>Sequencing the genomes of 1000 actinobacteria strains.</title>
        <authorList>
            <person name="Klenk H.-P."/>
        </authorList>
    </citation>
    <scope>NUCLEOTIDE SEQUENCE [LARGE SCALE GENOMIC DNA]</scope>
    <source>
        <strain evidence="3 4">DSM 45362</strain>
    </source>
</reference>